<dbReference type="AlphaFoldDB" id="A0A918CFQ6"/>
<feature type="domain" description="CHAT" evidence="1">
    <location>
        <begin position="961"/>
        <end position="1228"/>
    </location>
</feature>
<reference evidence="2" key="2">
    <citation type="submission" date="2020-09" db="EMBL/GenBank/DDBJ databases">
        <authorList>
            <person name="Sun Q."/>
            <person name="Ohkuma M."/>
        </authorList>
    </citation>
    <scope>NUCLEOTIDE SEQUENCE</scope>
    <source>
        <strain evidence="2">JCM 4346</strain>
    </source>
</reference>
<dbReference type="Proteomes" id="UP000658320">
    <property type="component" value="Unassembled WGS sequence"/>
</dbReference>
<dbReference type="Pfam" id="PF12770">
    <property type="entry name" value="CHAT"/>
    <property type="match status" value="1"/>
</dbReference>
<name>A0A918CFQ6_9ACTN</name>
<comment type="caution">
    <text evidence="2">The sequence shown here is derived from an EMBL/GenBank/DDBJ whole genome shotgun (WGS) entry which is preliminary data.</text>
</comment>
<evidence type="ECO:0000313" key="2">
    <source>
        <dbReference type="EMBL" id="GGR20861.1"/>
    </source>
</evidence>
<evidence type="ECO:0000259" key="1">
    <source>
        <dbReference type="Pfam" id="PF12770"/>
    </source>
</evidence>
<evidence type="ECO:0000313" key="3">
    <source>
        <dbReference type="Proteomes" id="UP000658320"/>
    </source>
</evidence>
<dbReference type="EMBL" id="BMSX01000009">
    <property type="protein sequence ID" value="GGR20861.1"/>
    <property type="molecule type" value="Genomic_DNA"/>
</dbReference>
<gene>
    <name evidence="2" type="ORF">GCM10010251_40920</name>
</gene>
<dbReference type="InterPro" id="IPR024983">
    <property type="entry name" value="CHAT_dom"/>
</dbReference>
<sequence>MAGWWKALGLRALLEANAETLAAVWPAVRDGTAPPAPEPARTRSLAALSRAASKAAAGGGDDAPELAVALLVGAVLHRAFPTAVSPALLPLVAPSADVDAQAAAVAGRAFGGFAGRSGSDRTPPWLRRWCLDAALLCGSRCLHGPAPSDTARGKVHDLLALLAGQRFKAGGDPADEDVALTHARAALDLATGPERPDRAARLAQLLTSRSLRLRDPSLLENAVELARSALAPLDPESFAWQARAALTVSALLAATAQDTKDVELLDEALDLERAIRRHPQYHRVQDGYLGPHAGLLAQRFARRRDPGILDEAIAAYEELYALEPGRYAADLGRHLQYRYQMHGDTADRHRALDLMAEGLSAAPADQEAIMSYGTAVLQEHRESGDPEAVERALATVTRLTAPGAAHADDSQVLGTLADLLRATGERARPPEYGPAEAAARRSLARAGTAEHRARALARLAEVLVHRYRATPDLALLDEAVACCREGSAVLPPGADVPPQLPGALVMALVERHARTRHLASLREAVDAAEWLEKETPDFVSEHPVILGNLVALIVEHAQRTGDPAELDRGQRLVEHALATTAPGHHWRSHLLVALGGILLARTRLPGAGPEAADTAVRHYEAALRDVPEDPRGAAPVLYGNLAHALWARHGHGGGRADLKRALEAARTSVRMLPPGEPRRGHALTVLSRMLTTTALADGDHDAVRDEVFAVNAELAADPGQSARVRTGAALEIATLAGASGDMERSLAAARTAMETLPLLAWRGVDRSEQEEMLGDMARAGAFAGLIALAAGRPAEALELLEAGRGVLAAQALELRTETDELSAEQPELAARLDALRQDLDRVAVDGMAGEEADRRHRLAREWQETLDEIRAHDGFQDFLRPPRAEQLLRAGEHGPVVMVTGGPRSGGYALLLDGPDIKALPLPGFSEAEARERGETLVRAAAAAARSGLARAFAEQATLDILDWLWRTVAGPVLDALGITGPPTPGEDPPRLWWCPSGALSFLPLHAAGEVPDRVVSSYTPSVAALLRARSGTAAGAHPLIVAVPELDGQAPLPGALREADLAHAAVGGTLLTGDAARADTVRTALAAHSWAHFACHGVQDPEQPSRGRLLLPDGELSVLDISRLHLPGAQFAYLSACETAVGGTRLPDEALHLAGTLQLAGFSQVIGTLWRVDDESSAEIAQGVYGLLKDTGTGAPPAALALHQAVGRLRARHPDRPLSWAAHMHSGA</sequence>
<proteinExistence type="predicted"/>
<reference evidence="2" key="1">
    <citation type="journal article" date="2014" name="Int. J. Syst. Evol. Microbiol.">
        <title>Complete genome sequence of Corynebacterium casei LMG S-19264T (=DSM 44701T), isolated from a smear-ripened cheese.</title>
        <authorList>
            <consortium name="US DOE Joint Genome Institute (JGI-PGF)"/>
            <person name="Walter F."/>
            <person name="Albersmeier A."/>
            <person name="Kalinowski J."/>
            <person name="Ruckert C."/>
        </authorList>
    </citation>
    <scope>NUCLEOTIDE SEQUENCE</scope>
    <source>
        <strain evidence="2">JCM 4346</strain>
    </source>
</reference>
<organism evidence="2 3">
    <name type="scientific">Streptomyces aurantiogriseus</name>
    <dbReference type="NCBI Taxonomy" id="66870"/>
    <lineage>
        <taxon>Bacteria</taxon>
        <taxon>Bacillati</taxon>
        <taxon>Actinomycetota</taxon>
        <taxon>Actinomycetes</taxon>
        <taxon>Kitasatosporales</taxon>
        <taxon>Streptomycetaceae</taxon>
        <taxon>Streptomyces</taxon>
    </lineage>
</organism>
<protein>
    <recommendedName>
        <fullName evidence="1">CHAT domain-containing protein</fullName>
    </recommendedName>
</protein>
<accession>A0A918CFQ6</accession>
<dbReference type="RefSeq" id="WP_189938520.1">
    <property type="nucleotide sequence ID" value="NZ_BMSX01000009.1"/>
</dbReference>
<keyword evidence="3" id="KW-1185">Reference proteome</keyword>